<dbReference type="PIRSF" id="PIRSF000185">
    <property type="entry name" value="Glu_DH"/>
    <property type="match status" value="1"/>
</dbReference>
<dbReference type="InterPro" id="IPR014362">
    <property type="entry name" value="Glu_DH"/>
</dbReference>
<dbReference type="Proteomes" id="UP000053690">
    <property type="component" value="Unassembled WGS sequence"/>
</dbReference>
<dbReference type="AlphaFoldDB" id="A0A0X3TNP2"/>
<feature type="binding site" evidence="7">
    <location>
        <position position="232"/>
    </location>
    <ligand>
        <name>NAD(+)</name>
        <dbReference type="ChEBI" id="CHEBI:57540"/>
    </ligand>
</feature>
<evidence type="ECO:0000256" key="9">
    <source>
        <dbReference type="RuleBase" id="RU004417"/>
    </source>
</evidence>
<dbReference type="GO" id="GO:0005829">
    <property type="term" value="C:cytosol"/>
    <property type="evidence" value="ECO:0007669"/>
    <property type="project" value="TreeGrafter"/>
</dbReference>
<comment type="catalytic activity">
    <reaction evidence="4">
        <text>L-glutamate + NADP(+) + H2O = 2-oxoglutarate + NH4(+) + NADPH + H(+)</text>
        <dbReference type="Rhea" id="RHEA:11612"/>
        <dbReference type="ChEBI" id="CHEBI:15377"/>
        <dbReference type="ChEBI" id="CHEBI:15378"/>
        <dbReference type="ChEBI" id="CHEBI:16810"/>
        <dbReference type="ChEBI" id="CHEBI:28938"/>
        <dbReference type="ChEBI" id="CHEBI:29985"/>
        <dbReference type="ChEBI" id="CHEBI:57783"/>
        <dbReference type="ChEBI" id="CHEBI:58349"/>
        <dbReference type="EC" id="1.4.1.4"/>
    </reaction>
</comment>
<evidence type="ECO:0000313" key="11">
    <source>
        <dbReference type="EMBL" id="KUJ77289.1"/>
    </source>
</evidence>
<dbReference type="InterPro" id="IPR036291">
    <property type="entry name" value="NAD(P)-bd_dom_sf"/>
</dbReference>
<protein>
    <recommendedName>
        <fullName evidence="5">Glutamate dehydrogenase</fullName>
    </recommendedName>
</protein>
<dbReference type="SMART" id="SM00839">
    <property type="entry name" value="ELFV_dehydrog"/>
    <property type="match status" value="1"/>
</dbReference>
<dbReference type="FunFam" id="3.40.50.10860:FF:000002">
    <property type="entry name" value="Glutamate dehydrogenase"/>
    <property type="match status" value="1"/>
</dbReference>
<gene>
    <name evidence="11" type="ORF">AVO44_18080</name>
</gene>
<evidence type="ECO:0000256" key="2">
    <source>
        <dbReference type="ARBA" id="ARBA00011643"/>
    </source>
</evidence>
<dbReference type="SUPFAM" id="SSF51735">
    <property type="entry name" value="NAD(P)-binding Rossmann-fold domains"/>
    <property type="match status" value="1"/>
</dbReference>
<dbReference type="InterPro" id="IPR006095">
    <property type="entry name" value="Glu/Leu/Phe/Val/Trp_DH"/>
</dbReference>
<feature type="binding site" evidence="7">
    <location>
        <position position="369"/>
    </location>
    <ligand>
        <name>substrate</name>
    </ligand>
</feature>
<dbReference type="InterPro" id="IPR050724">
    <property type="entry name" value="Glu_Leu_Phe_Val_DH"/>
</dbReference>
<comment type="similarity">
    <text evidence="1 5 9">Belongs to the Glu/Leu/Phe/Val dehydrogenases family.</text>
</comment>
<dbReference type="NCBIfam" id="NF006929">
    <property type="entry name" value="PRK09414.1"/>
    <property type="match status" value="1"/>
</dbReference>
<feature type="binding site" evidence="7">
    <location>
        <position position="106"/>
    </location>
    <ligand>
        <name>substrate</name>
    </ligand>
</feature>
<feature type="domain" description="Glutamate/phenylalanine/leucine/valine/L-tryptophan dehydrogenase C-terminal" evidence="10">
    <location>
        <begin position="194"/>
        <end position="434"/>
    </location>
</feature>
<dbReference type="Pfam" id="PF00208">
    <property type="entry name" value="ELFV_dehydrog"/>
    <property type="match status" value="1"/>
</dbReference>
<keyword evidence="7" id="KW-0520">NAD</keyword>
<dbReference type="FunFam" id="3.40.50.720:FF:000030">
    <property type="entry name" value="Glutamate dehydrogenase"/>
    <property type="match status" value="1"/>
</dbReference>
<feature type="binding site" evidence="7">
    <location>
        <position position="201"/>
    </location>
    <ligand>
        <name>NAD(+)</name>
        <dbReference type="ChEBI" id="CHEBI:57540"/>
    </ligand>
</feature>
<evidence type="ECO:0000256" key="4">
    <source>
        <dbReference type="ARBA" id="ARBA00048584"/>
    </source>
</evidence>
<feature type="binding site" evidence="7">
    <location>
        <position position="82"/>
    </location>
    <ligand>
        <name>substrate</name>
    </ligand>
</feature>
<dbReference type="Gene3D" id="3.40.50.10860">
    <property type="entry name" value="Leucine Dehydrogenase, chain A, domain 1"/>
    <property type="match status" value="1"/>
</dbReference>
<proteinExistence type="inferred from homology"/>
<dbReference type="Gene3D" id="3.40.50.720">
    <property type="entry name" value="NAD(P)-binding Rossmann-like Domain"/>
    <property type="match status" value="1"/>
</dbReference>
<evidence type="ECO:0000256" key="5">
    <source>
        <dbReference type="PIRNR" id="PIRNR000185"/>
    </source>
</evidence>
<feature type="binding site" evidence="7">
    <location>
        <position position="103"/>
    </location>
    <ligand>
        <name>substrate</name>
    </ligand>
</feature>
<dbReference type="EMBL" id="LQBP01000011">
    <property type="protein sequence ID" value="KUJ77289.1"/>
    <property type="molecule type" value="Genomic_DNA"/>
</dbReference>
<accession>A0A0X3TNP2</accession>
<dbReference type="Pfam" id="PF02812">
    <property type="entry name" value="ELFV_dehydrog_N"/>
    <property type="match status" value="1"/>
</dbReference>
<dbReference type="GO" id="GO:0004354">
    <property type="term" value="F:glutamate dehydrogenase (NADP+) activity"/>
    <property type="evidence" value="ECO:0007669"/>
    <property type="project" value="UniProtKB-EC"/>
</dbReference>
<keyword evidence="3 5" id="KW-0560">Oxidoreductase</keyword>
<evidence type="ECO:0000256" key="3">
    <source>
        <dbReference type="ARBA" id="ARBA00023002"/>
    </source>
</evidence>
<dbReference type="GO" id="GO:0000166">
    <property type="term" value="F:nucleotide binding"/>
    <property type="evidence" value="ECO:0007669"/>
    <property type="project" value="UniProtKB-KW"/>
</dbReference>
<dbReference type="GO" id="GO:0006537">
    <property type="term" value="P:glutamate biosynthetic process"/>
    <property type="evidence" value="ECO:0007669"/>
    <property type="project" value="TreeGrafter"/>
</dbReference>
<comment type="subunit">
    <text evidence="2">Homohexamer.</text>
</comment>
<dbReference type="PROSITE" id="PS00074">
    <property type="entry name" value="GLFV_DEHYDROGENASE"/>
    <property type="match status" value="1"/>
</dbReference>
<name>A0A0X3TNP2_9RHOB</name>
<organism evidence="11 12">
    <name type="scientific">Ruegeria profundi</name>
    <dbReference type="NCBI Taxonomy" id="1685378"/>
    <lineage>
        <taxon>Bacteria</taxon>
        <taxon>Pseudomonadati</taxon>
        <taxon>Pseudomonadota</taxon>
        <taxon>Alphaproteobacteria</taxon>
        <taxon>Rhodobacterales</taxon>
        <taxon>Roseobacteraceae</taxon>
        <taxon>Ruegeria</taxon>
    </lineage>
</organism>
<dbReference type="STRING" id="1685378.AVO44_18080"/>
<evidence type="ECO:0000256" key="7">
    <source>
        <dbReference type="PIRSR" id="PIRSR000185-2"/>
    </source>
</evidence>
<dbReference type="PANTHER" id="PTHR43571">
    <property type="entry name" value="NADP-SPECIFIC GLUTAMATE DEHYDROGENASE 1-RELATED"/>
    <property type="match status" value="1"/>
</dbReference>
<sequence length="436" mass="46566">MERISSRNAGQQEFLQAVEEVANDVLTVEKANSAYAAARVLERLTEPDRLISFRVDWEDDSGALQVNRGWRVQMSNAIGPYKGGIRFHPTVSPSVLKFLAFEQVFKNALTGLPLGGGKGGADFDPSGRSDSEIMRFCHAFMAELAHHIGPDRDVPAGDINVGAREIGFLFGAYKRHHREFTGALTGKGDSFGGSAMRVEATGYGLIYFLQAMLAEKSEDVAEQRIAISGMGNVALHAAEKAIAEGGTVVSLSHSAGTILAEDGLNAEALEWIRTARSEDRDVADAPARLGLVYKAGEKPWGIEASVALPCATQNELEQSDAKAAVDAGLRYLAEGANMPLTGSAVAHIEQAGVVYGPGKAANAGGVAISGLEMSQNAHRQFSSAEEVDTALKSIMREIHDRAADEGRKSDRFNYRRGANIAGYRKVAEAISSFGIV</sequence>
<dbReference type="PANTHER" id="PTHR43571:SF1">
    <property type="entry name" value="NADP-SPECIFIC GLUTAMATE DEHYDROGENASE 1-RELATED"/>
    <property type="match status" value="1"/>
</dbReference>
<dbReference type="InterPro" id="IPR033524">
    <property type="entry name" value="Glu/Leu/Phe/Val_DH_AS"/>
</dbReference>
<comment type="caution">
    <text evidence="11">The sequence shown here is derived from an EMBL/GenBank/DDBJ whole genome shotgun (WGS) entry which is preliminary data.</text>
</comment>
<reference evidence="12" key="1">
    <citation type="submission" date="2015-12" db="EMBL/GenBank/DDBJ databases">
        <authorList>
            <person name="Zhang G."/>
            <person name="Stingl U."/>
        </authorList>
    </citation>
    <scope>NUCLEOTIDE SEQUENCE [LARGE SCALE GENOMIC DNA]</scope>
    <source>
        <strain evidence="12">ZGT108</strain>
    </source>
</reference>
<dbReference type="InterPro" id="IPR046346">
    <property type="entry name" value="Aminoacid_DH-like_N_sf"/>
</dbReference>
<evidence type="ECO:0000259" key="10">
    <source>
        <dbReference type="SMART" id="SM00839"/>
    </source>
</evidence>
<dbReference type="InterPro" id="IPR006096">
    <property type="entry name" value="Glu/Leu/Phe/Val/Trp_DH_C"/>
</dbReference>
<feature type="active site" description="Proton donor" evidence="6">
    <location>
        <position position="118"/>
    </location>
</feature>
<dbReference type="Gene3D" id="1.10.285.10">
    <property type="entry name" value="Glutamate Dehydrogenase, chain A, domain 3"/>
    <property type="match status" value="2"/>
</dbReference>
<dbReference type="SUPFAM" id="SSF53223">
    <property type="entry name" value="Aminoacid dehydrogenase-like, N-terminal domain"/>
    <property type="match status" value="1"/>
</dbReference>
<dbReference type="InterPro" id="IPR006097">
    <property type="entry name" value="Glu/Leu/Phe/Val/Trp_DH_dimer"/>
</dbReference>
<feature type="site" description="Important for catalysis" evidence="8">
    <location>
        <position position="158"/>
    </location>
</feature>
<dbReference type="PRINTS" id="PR00082">
    <property type="entry name" value="GLFDHDRGNASE"/>
</dbReference>
<feature type="binding site" evidence="7">
    <location>
        <position position="157"/>
    </location>
    <ligand>
        <name>substrate</name>
    </ligand>
</feature>
<evidence type="ECO:0000256" key="8">
    <source>
        <dbReference type="PIRSR" id="PIRSR000185-3"/>
    </source>
</evidence>
<evidence type="ECO:0000313" key="12">
    <source>
        <dbReference type="Proteomes" id="UP000053690"/>
    </source>
</evidence>
<evidence type="ECO:0000256" key="6">
    <source>
        <dbReference type="PIRSR" id="PIRSR000185-1"/>
    </source>
</evidence>
<keyword evidence="7" id="KW-0547">Nucleotide-binding</keyword>
<keyword evidence="12" id="KW-1185">Reference proteome</keyword>
<evidence type="ECO:0000256" key="1">
    <source>
        <dbReference type="ARBA" id="ARBA00006382"/>
    </source>
</evidence>